<dbReference type="EMBL" id="FQ790265">
    <property type="protein sequence ID" value="CCD43832.1"/>
    <property type="molecule type" value="Genomic_DNA"/>
</dbReference>
<name>G2XTB8_BOTF4</name>
<protein>
    <submittedName>
        <fullName evidence="2">Uncharacterized protein</fullName>
    </submittedName>
</protein>
<evidence type="ECO:0000256" key="1">
    <source>
        <dbReference type="SAM" id="Phobius"/>
    </source>
</evidence>
<dbReference type="AlphaFoldDB" id="G2XTB8"/>
<organism evidence="2 3">
    <name type="scientific">Botryotinia fuckeliana (strain T4)</name>
    <name type="common">Noble rot fungus</name>
    <name type="synonym">Botrytis cinerea</name>
    <dbReference type="NCBI Taxonomy" id="999810"/>
    <lineage>
        <taxon>Eukaryota</taxon>
        <taxon>Fungi</taxon>
        <taxon>Dikarya</taxon>
        <taxon>Ascomycota</taxon>
        <taxon>Pezizomycotina</taxon>
        <taxon>Leotiomycetes</taxon>
        <taxon>Helotiales</taxon>
        <taxon>Sclerotiniaceae</taxon>
        <taxon>Botrytis</taxon>
    </lineage>
</organism>
<evidence type="ECO:0000313" key="3">
    <source>
        <dbReference type="Proteomes" id="UP000008177"/>
    </source>
</evidence>
<accession>G2XTB8</accession>
<feature type="transmembrane region" description="Helical" evidence="1">
    <location>
        <begin position="35"/>
        <end position="53"/>
    </location>
</feature>
<reference evidence="3" key="1">
    <citation type="journal article" date="2011" name="PLoS Genet.">
        <title>Genomic analysis of the necrotrophic fungal pathogens Sclerotinia sclerotiorum and Botrytis cinerea.</title>
        <authorList>
            <person name="Amselem J."/>
            <person name="Cuomo C.A."/>
            <person name="van Kan J.A."/>
            <person name="Viaud M."/>
            <person name="Benito E.P."/>
            <person name="Couloux A."/>
            <person name="Coutinho P.M."/>
            <person name="de Vries R.P."/>
            <person name="Dyer P.S."/>
            <person name="Fillinger S."/>
            <person name="Fournier E."/>
            <person name="Gout L."/>
            <person name="Hahn M."/>
            <person name="Kohn L."/>
            <person name="Lapalu N."/>
            <person name="Plummer K.M."/>
            <person name="Pradier J.M."/>
            <person name="Quevillon E."/>
            <person name="Sharon A."/>
            <person name="Simon A."/>
            <person name="ten Have A."/>
            <person name="Tudzynski B."/>
            <person name="Tudzynski P."/>
            <person name="Wincker P."/>
            <person name="Andrew M."/>
            <person name="Anthouard V."/>
            <person name="Beever R.E."/>
            <person name="Beffa R."/>
            <person name="Benoit I."/>
            <person name="Bouzid O."/>
            <person name="Brault B."/>
            <person name="Chen Z."/>
            <person name="Choquer M."/>
            <person name="Collemare J."/>
            <person name="Cotton P."/>
            <person name="Danchin E.G."/>
            <person name="Da Silva C."/>
            <person name="Gautier A."/>
            <person name="Giraud C."/>
            <person name="Giraud T."/>
            <person name="Gonzalez C."/>
            <person name="Grossetete S."/>
            <person name="Guldener U."/>
            <person name="Henrissat B."/>
            <person name="Howlett B.J."/>
            <person name="Kodira C."/>
            <person name="Kretschmer M."/>
            <person name="Lappartient A."/>
            <person name="Leroch M."/>
            <person name="Levis C."/>
            <person name="Mauceli E."/>
            <person name="Neuveglise C."/>
            <person name="Oeser B."/>
            <person name="Pearson M."/>
            <person name="Poulain J."/>
            <person name="Poussereau N."/>
            <person name="Quesneville H."/>
            <person name="Rascle C."/>
            <person name="Schumacher J."/>
            <person name="Segurens B."/>
            <person name="Sexton A."/>
            <person name="Silva E."/>
            <person name="Sirven C."/>
            <person name="Soanes D.M."/>
            <person name="Talbot N.J."/>
            <person name="Templeton M."/>
            <person name="Yandava C."/>
            <person name="Yarden O."/>
            <person name="Zeng Q."/>
            <person name="Rollins J.A."/>
            <person name="Lebrun M.H."/>
            <person name="Dickman M."/>
        </authorList>
    </citation>
    <scope>NUCLEOTIDE SEQUENCE [LARGE SCALE GENOMIC DNA]</scope>
    <source>
        <strain evidence="3">T4</strain>
    </source>
</reference>
<proteinExistence type="predicted"/>
<keyword evidence="1" id="KW-1133">Transmembrane helix</keyword>
<dbReference type="HOGENOM" id="CLU_1895880_0_0_1"/>
<evidence type="ECO:0000313" key="2">
    <source>
        <dbReference type="EMBL" id="CCD43832.1"/>
    </source>
</evidence>
<keyword evidence="1" id="KW-0812">Transmembrane</keyword>
<gene>
    <name evidence="2" type="ORF">BofuT4_P010800.1</name>
</gene>
<keyword evidence="1" id="KW-0472">Membrane</keyword>
<dbReference type="Proteomes" id="UP000008177">
    <property type="component" value="Unplaced contigs"/>
</dbReference>
<dbReference type="InParanoid" id="G2XTB8"/>
<sequence length="134" mass="15438">MPTQYANKSSAYFSRPLQIHDRVAFPEHGLHKDELTIPLILTTVENFLCLFLTTHTRKLRMKITPSKQFYKSLHNPHELPAQIRHSPVAEPHLRRATLPQNHHLGKRHVYLDWVFDQGASLVTSVPLFSTPDVA</sequence>